<reference evidence="1 2" key="1">
    <citation type="journal article" date="2019" name="Nat. Ecol. Evol.">
        <title>Megaphylogeny resolves global patterns of mushroom evolution.</title>
        <authorList>
            <person name="Varga T."/>
            <person name="Krizsan K."/>
            <person name="Foldi C."/>
            <person name="Dima B."/>
            <person name="Sanchez-Garcia M."/>
            <person name="Sanchez-Ramirez S."/>
            <person name="Szollosi G.J."/>
            <person name="Szarkandi J.G."/>
            <person name="Papp V."/>
            <person name="Albert L."/>
            <person name="Andreopoulos W."/>
            <person name="Angelini C."/>
            <person name="Antonin V."/>
            <person name="Barry K.W."/>
            <person name="Bougher N.L."/>
            <person name="Buchanan P."/>
            <person name="Buyck B."/>
            <person name="Bense V."/>
            <person name="Catcheside P."/>
            <person name="Chovatia M."/>
            <person name="Cooper J."/>
            <person name="Damon W."/>
            <person name="Desjardin D."/>
            <person name="Finy P."/>
            <person name="Geml J."/>
            <person name="Haridas S."/>
            <person name="Hughes K."/>
            <person name="Justo A."/>
            <person name="Karasinski D."/>
            <person name="Kautmanova I."/>
            <person name="Kiss B."/>
            <person name="Kocsube S."/>
            <person name="Kotiranta H."/>
            <person name="LaButti K.M."/>
            <person name="Lechner B.E."/>
            <person name="Liimatainen K."/>
            <person name="Lipzen A."/>
            <person name="Lukacs Z."/>
            <person name="Mihaltcheva S."/>
            <person name="Morgado L.N."/>
            <person name="Niskanen T."/>
            <person name="Noordeloos M.E."/>
            <person name="Ohm R.A."/>
            <person name="Ortiz-Santana B."/>
            <person name="Ovrebo C."/>
            <person name="Racz N."/>
            <person name="Riley R."/>
            <person name="Savchenko A."/>
            <person name="Shiryaev A."/>
            <person name="Soop K."/>
            <person name="Spirin V."/>
            <person name="Szebenyi C."/>
            <person name="Tomsovsky M."/>
            <person name="Tulloss R.E."/>
            <person name="Uehling J."/>
            <person name="Grigoriev I.V."/>
            <person name="Vagvolgyi C."/>
            <person name="Papp T."/>
            <person name="Martin F.M."/>
            <person name="Miettinen O."/>
            <person name="Hibbett D.S."/>
            <person name="Nagy L.G."/>
        </authorList>
    </citation>
    <scope>NUCLEOTIDE SEQUENCE [LARGE SCALE GENOMIC DNA]</scope>
    <source>
        <strain evidence="1 2">CBS 309.79</strain>
    </source>
</reference>
<evidence type="ECO:0000313" key="2">
    <source>
        <dbReference type="Proteomes" id="UP000305067"/>
    </source>
</evidence>
<dbReference type="AlphaFoldDB" id="A0A5C3QDW3"/>
<sequence length="376" mass="42224">MTVISPYSSELGSPPHSVGTLITVRSALSSPSNPLDLEAPDARRSSAVWFEAGDLVLFVRERSSDDFCIFKVFRAILSLQSIVLKDSLKPTASDIDVVSTYQGCPVLHLVDSPVDMTHFLRAVHDLSFSPRWSSLEAVEALLKLGSKYRVERLRQVAISTLSLEFPARLQDYDQRMHRRVSVIVQTEDVFRVLHLAREFNLVQLLPCILYRCAVDFSILDICNGYSSDAESNSESTVSSSATSKISNPLDIQLCLVGRETILTAHHAIPSFLRRHPTDGRSSRHHEDPSIYHCADSRRCSTARWHQVQNRLSVVQDPLRFGFDWEGYATVVCDGCFRYAQESHRAERQAFWVALPGLFGLPKWDEILDSAAKSFPG</sequence>
<organism evidence="1 2">
    <name type="scientific">Pterulicium gracile</name>
    <dbReference type="NCBI Taxonomy" id="1884261"/>
    <lineage>
        <taxon>Eukaryota</taxon>
        <taxon>Fungi</taxon>
        <taxon>Dikarya</taxon>
        <taxon>Basidiomycota</taxon>
        <taxon>Agaricomycotina</taxon>
        <taxon>Agaricomycetes</taxon>
        <taxon>Agaricomycetidae</taxon>
        <taxon>Agaricales</taxon>
        <taxon>Pleurotineae</taxon>
        <taxon>Pterulaceae</taxon>
        <taxon>Pterulicium</taxon>
    </lineage>
</organism>
<evidence type="ECO:0008006" key="3">
    <source>
        <dbReference type="Google" id="ProtNLM"/>
    </source>
</evidence>
<protein>
    <recommendedName>
        <fullName evidence="3">BTB domain-containing protein</fullName>
    </recommendedName>
</protein>
<dbReference type="EMBL" id="ML178831">
    <property type="protein sequence ID" value="TFK99881.1"/>
    <property type="molecule type" value="Genomic_DNA"/>
</dbReference>
<name>A0A5C3QDW3_9AGAR</name>
<gene>
    <name evidence="1" type="ORF">BDV98DRAFT_605694</name>
</gene>
<evidence type="ECO:0000313" key="1">
    <source>
        <dbReference type="EMBL" id="TFK99881.1"/>
    </source>
</evidence>
<accession>A0A5C3QDW3</accession>
<dbReference type="Proteomes" id="UP000305067">
    <property type="component" value="Unassembled WGS sequence"/>
</dbReference>
<keyword evidence="2" id="KW-1185">Reference proteome</keyword>
<dbReference type="OrthoDB" id="3893071at2759"/>
<proteinExistence type="predicted"/>
<dbReference type="STRING" id="1884261.A0A5C3QDW3"/>